<gene>
    <name evidence="2" type="ORF">LCGC14_2257810</name>
</gene>
<dbReference type="GO" id="GO:0044183">
    <property type="term" value="F:protein folding chaperone"/>
    <property type="evidence" value="ECO:0007669"/>
    <property type="project" value="InterPro"/>
</dbReference>
<reference evidence="2" key="1">
    <citation type="journal article" date="2015" name="Nature">
        <title>Complex archaea that bridge the gap between prokaryotes and eukaryotes.</title>
        <authorList>
            <person name="Spang A."/>
            <person name="Saw J.H."/>
            <person name="Jorgensen S.L."/>
            <person name="Zaremba-Niedzwiedzka K."/>
            <person name="Martijn J."/>
            <person name="Lind A.E."/>
            <person name="van Eijk R."/>
            <person name="Schleper C."/>
            <person name="Guy L."/>
            <person name="Ettema T.J."/>
        </authorList>
    </citation>
    <scope>NUCLEOTIDE SEQUENCE</scope>
</reference>
<dbReference type="GO" id="GO:0005524">
    <property type="term" value="F:ATP binding"/>
    <property type="evidence" value="ECO:0007669"/>
    <property type="project" value="InterPro"/>
</dbReference>
<comment type="caution">
    <text evidence="2">The sequence shown here is derived from an EMBL/GenBank/DDBJ whole genome shotgun (WGS) entry which is preliminary data.</text>
</comment>
<accession>A0A0F9FVM9</accession>
<dbReference type="PRINTS" id="PR00297">
    <property type="entry name" value="CHAPERONIN10"/>
</dbReference>
<keyword evidence="1" id="KW-0143">Chaperone</keyword>
<dbReference type="Gene3D" id="2.30.33.40">
    <property type="entry name" value="GroES chaperonin"/>
    <property type="match status" value="1"/>
</dbReference>
<dbReference type="Pfam" id="PF00166">
    <property type="entry name" value="Cpn10"/>
    <property type="match status" value="1"/>
</dbReference>
<protein>
    <recommendedName>
        <fullName evidence="3">10 kDa chaperonin</fullName>
    </recommendedName>
</protein>
<dbReference type="InterPro" id="IPR020818">
    <property type="entry name" value="Chaperonin_GroES"/>
</dbReference>
<dbReference type="CDD" id="cd00320">
    <property type="entry name" value="cpn10"/>
    <property type="match status" value="1"/>
</dbReference>
<dbReference type="EMBL" id="LAZR01030925">
    <property type="protein sequence ID" value="KKL55197.1"/>
    <property type="molecule type" value="Genomic_DNA"/>
</dbReference>
<sequence length="103" mass="11359">MDYSKLKPLHGIIVLRLESQTVSTGGIHFVEEKRLDYAEVVAVGPGEWNREKKKAVFKEVGVKVGDTVVIGPGSGVMLETEIDGEKETLTYLSEMDIVAVIRK</sequence>
<dbReference type="AlphaFoldDB" id="A0A0F9FVM9"/>
<name>A0A0F9FVM9_9ZZZZ</name>
<dbReference type="InterPro" id="IPR037124">
    <property type="entry name" value="Chaperonin_GroES_sf"/>
</dbReference>
<organism evidence="2">
    <name type="scientific">marine sediment metagenome</name>
    <dbReference type="NCBI Taxonomy" id="412755"/>
    <lineage>
        <taxon>unclassified sequences</taxon>
        <taxon>metagenomes</taxon>
        <taxon>ecological metagenomes</taxon>
    </lineage>
</organism>
<dbReference type="InterPro" id="IPR011032">
    <property type="entry name" value="GroES-like_sf"/>
</dbReference>
<proteinExistence type="predicted"/>
<evidence type="ECO:0008006" key="3">
    <source>
        <dbReference type="Google" id="ProtNLM"/>
    </source>
</evidence>
<dbReference type="SMART" id="SM00883">
    <property type="entry name" value="Cpn10"/>
    <property type="match status" value="1"/>
</dbReference>
<evidence type="ECO:0000313" key="2">
    <source>
        <dbReference type="EMBL" id="KKL55197.1"/>
    </source>
</evidence>
<dbReference type="SUPFAM" id="SSF50129">
    <property type="entry name" value="GroES-like"/>
    <property type="match status" value="1"/>
</dbReference>
<evidence type="ECO:0000256" key="1">
    <source>
        <dbReference type="ARBA" id="ARBA00023186"/>
    </source>
</evidence>